<proteinExistence type="inferred from homology"/>
<dbReference type="PANTHER" id="PTHR11487:SF0">
    <property type="entry name" value="S-ACYL FATTY ACID SYNTHASE THIOESTERASE, MEDIUM CHAIN"/>
    <property type="match status" value="1"/>
</dbReference>
<feature type="domain" description="Thioesterase" evidence="2">
    <location>
        <begin position="23"/>
        <end position="236"/>
    </location>
</feature>
<dbReference type="Pfam" id="PF00975">
    <property type="entry name" value="Thioesterase"/>
    <property type="match status" value="1"/>
</dbReference>
<sequence>MTSDKPSKWYRRVGERIASTENIIWFPHAGGGCSPLIRAARQTPPHTNLFVATLPGREARFADPMSETLDELVDALVAELPVNEQPPILVGHSFGALLAYCVAKRRQASGLVVMAMSSPDRISRCDSIVHLSDREFAEQLDLRYGGVPKALRENEEAMRMFLPTVRRDLTLLESYQASIDEVIDIPITALAGTDDTRITPAQMQNWQSHTTADFRMQMMVGDHFFPLSHFKQVLRIAGQRSETAN</sequence>
<evidence type="ECO:0000313" key="4">
    <source>
        <dbReference type="Proteomes" id="UP000536179"/>
    </source>
</evidence>
<comment type="caution">
    <text evidence="3">The sequence shown here is derived from an EMBL/GenBank/DDBJ whole genome shotgun (WGS) entry which is preliminary data.</text>
</comment>
<dbReference type="Proteomes" id="UP000536179">
    <property type="component" value="Unassembled WGS sequence"/>
</dbReference>
<accession>A0A7W5H9E6</accession>
<gene>
    <name evidence="3" type="ORF">FHS27_006171</name>
</gene>
<dbReference type="PROSITE" id="PS51257">
    <property type="entry name" value="PROKAR_LIPOPROTEIN"/>
    <property type="match status" value="1"/>
</dbReference>
<dbReference type="GO" id="GO:0008610">
    <property type="term" value="P:lipid biosynthetic process"/>
    <property type="evidence" value="ECO:0007669"/>
    <property type="project" value="TreeGrafter"/>
</dbReference>
<keyword evidence="4" id="KW-1185">Reference proteome</keyword>
<reference evidence="3 4" key="1">
    <citation type="submission" date="2020-08" db="EMBL/GenBank/DDBJ databases">
        <title>Genomic Encyclopedia of Type Strains, Phase III (KMG-III): the genomes of soil and plant-associated and newly described type strains.</title>
        <authorList>
            <person name="Whitman W."/>
        </authorList>
    </citation>
    <scope>NUCLEOTIDE SEQUENCE [LARGE SCALE GENOMIC DNA]</scope>
    <source>
        <strain evidence="3 4">CECT 8075</strain>
    </source>
</reference>
<dbReference type="EMBL" id="JACHXU010000035">
    <property type="protein sequence ID" value="MBB3210324.1"/>
    <property type="molecule type" value="Genomic_DNA"/>
</dbReference>
<dbReference type="InterPro" id="IPR029058">
    <property type="entry name" value="AB_hydrolase_fold"/>
</dbReference>
<protein>
    <submittedName>
        <fullName evidence="3">Surfactin synthase thioesterase subunit</fullName>
    </submittedName>
</protein>
<name>A0A7W5H9E6_9BACT</name>
<evidence type="ECO:0000259" key="2">
    <source>
        <dbReference type="Pfam" id="PF00975"/>
    </source>
</evidence>
<dbReference type="SUPFAM" id="SSF53474">
    <property type="entry name" value="alpha/beta-Hydrolases"/>
    <property type="match status" value="1"/>
</dbReference>
<evidence type="ECO:0000256" key="1">
    <source>
        <dbReference type="ARBA" id="ARBA00007169"/>
    </source>
</evidence>
<dbReference type="PANTHER" id="PTHR11487">
    <property type="entry name" value="THIOESTERASE"/>
    <property type="match status" value="1"/>
</dbReference>
<dbReference type="AlphaFoldDB" id="A0A7W5H9E6"/>
<dbReference type="InterPro" id="IPR001031">
    <property type="entry name" value="Thioesterase"/>
</dbReference>
<comment type="similarity">
    <text evidence="1">Belongs to the thioesterase family.</text>
</comment>
<organism evidence="3 4">
    <name type="scientific">Aporhodopirellula rubra</name>
    <dbReference type="NCBI Taxonomy" id="980271"/>
    <lineage>
        <taxon>Bacteria</taxon>
        <taxon>Pseudomonadati</taxon>
        <taxon>Planctomycetota</taxon>
        <taxon>Planctomycetia</taxon>
        <taxon>Pirellulales</taxon>
        <taxon>Pirellulaceae</taxon>
        <taxon>Aporhodopirellula</taxon>
    </lineage>
</organism>
<dbReference type="InterPro" id="IPR012223">
    <property type="entry name" value="TEII"/>
</dbReference>
<dbReference type="Gene3D" id="3.40.50.1820">
    <property type="entry name" value="alpha/beta hydrolase"/>
    <property type="match status" value="1"/>
</dbReference>
<dbReference type="RefSeq" id="WP_184309552.1">
    <property type="nucleotide sequence ID" value="NZ_JACHXU010000035.1"/>
</dbReference>
<evidence type="ECO:0000313" key="3">
    <source>
        <dbReference type="EMBL" id="MBB3210324.1"/>
    </source>
</evidence>